<organism evidence="2 3">
    <name type="scientific">Rufibacter roseus</name>
    <dbReference type="NCBI Taxonomy" id="1567108"/>
    <lineage>
        <taxon>Bacteria</taxon>
        <taxon>Pseudomonadati</taxon>
        <taxon>Bacteroidota</taxon>
        <taxon>Cytophagia</taxon>
        <taxon>Cytophagales</taxon>
        <taxon>Hymenobacteraceae</taxon>
        <taxon>Rufibacter</taxon>
    </lineage>
</organism>
<dbReference type="SUPFAM" id="SSF81296">
    <property type="entry name" value="E set domains"/>
    <property type="match status" value="1"/>
</dbReference>
<protein>
    <submittedName>
        <fullName evidence="2">IPT/TIG domain-containing protein</fullName>
    </submittedName>
</protein>
<sequence>MMASSSFKAQAQAPVVSSFTPTSGPVGTVVTVTGAYFTADGGLLFYDESGQYVYADNYQFISSTEVRGQVPASAVT</sequence>
<comment type="caution">
    <text evidence="2">The sequence shown here is derived from an EMBL/GenBank/DDBJ whole genome shotgun (WGS) entry which is preliminary data.</text>
</comment>
<accession>A0ABW2DQJ2</accession>
<dbReference type="InterPro" id="IPR013783">
    <property type="entry name" value="Ig-like_fold"/>
</dbReference>
<dbReference type="RefSeq" id="WP_377132169.1">
    <property type="nucleotide sequence ID" value="NZ_JBHSYQ010000017.1"/>
</dbReference>
<dbReference type="InterPro" id="IPR002909">
    <property type="entry name" value="IPT_dom"/>
</dbReference>
<dbReference type="Proteomes" id="UP001596405">
    <property type="component" value="Unassembled WGS sequence"/>
</dbReference>
<dbReference type="Pfam" id="PF01833">
    <property type="entry name" value="TIG"/>
    <property type="match status" value="1"/>
</dbReference>
<feature type="domain" description="IPT/TIG" evidence="1">
    <location>
        <begin position="14"/>
        <end position="73"/>
    </location>
</feature>
<gene>
    <name evidence="2" type="ORF">ACFQHR_21035</name>
</gene>
<dbReference type="Gene3D" id="2.60.40.10">
    <property type="entry name" value="Immunoglobulins"/>
    <property type="match status" value="1"/>
</dbReference>
<evidence type="ECO:0000259" key="1">
    <source>
        <dbReference type="Pfam" id="PF01833"/>
    </source>
</evidence>
<name>A0ABW2DQJ2_9BACT</name>
<reference evidence="3" key="1">
    <citation type="journal article" date="2019" name="Int. J. Syst. Evol. Microbiol.">
        <title>The Global Catalogue of Microorganisms (GCM) 10K type strain sequencing project: providing services to taxonomists for standard genome sequencing and annotation.</title>
        <authorList>
            <consortium name="The Broad Institute Genomics Platform"/>
            <consortium name="The Broad Institute Genome Sequencing Center for Infectious Disease"/>
            <person name="Wu L."/>
            <person name="Ma J."/>
        </authorList>
    </citation>
    <scope>NUCLEOTIDE SEQUENCE [LARGE SCALE GENOMIC DNA]</scope>
    <source>
        <strain evidence="3">CGMCC 4.7393</strain>
    </source>
</reference>
<dbReference type="InterPro" id="IPR014756">
    <property type="entry name" value="Ig_E-set"/>
</dbReference>
<evidence type="ECO:0000313" key="3">
    <source>
        <dbReference type="Proteomes" id="UP001596405"/>
    </source>
</evidence>
<feature type="non-terminal residue" evidence="2">
    <location>
        <position position="76"/>
    </location>
</feature>
<evidence type="ECO:0000313" key="2">
    <source>
        <dbReference type="EMBL" id="MFC7000131.1"/>
    </source>
</evidence>
<keyword evidence="3" id="KW-1185">Reference proteome</keyword>
<proteinExistence type="predicted"/>
<dbReference type="EMBL" id="JBHSYQ010000017">
    <property type="protein sequence ID" value="MFC7000131.1"/>
    <property type="molecule type" value="Genomic_DNA"/>
</dbReference>